<dbReference type="InterPro" id="IPR011032">
    <property type="entry name" value="GroES-like_sf"/>
</dbReference>
<organism evidence="2 3">
    <name type="scientific">Microbacterium caowuchunii</name>
    <dbReference type="NCBI Taxonomy" id="2614638"/>
    <lineage>
        <taxon>Bacteria</taxon>
        <taxon>Bacillati</taxon>
        <taxon>Actinomycetota</taxon>
        <taxon>Actinomycetes</taxon>
        <taxon>Micrococcales</taxon>
        <taxon>Microbacteriaceae</taxon>
        <taxon>Microbacterium</taxon>
    </lineage>
</organism>
<name>A0A5N0TBV8_9MICO</name>
<dbReference type="PANTHER" id="PTHR44013">
    <property type="entry name" value="ZINC-TYPE ALCOHOL DEHYDROGENASE-LIKE PROTEIN C16A3.02C"/>
    <property type="match status" value="1"/>
</dbReference>
<keyword evidence="3" id="KW-1185">Reference proteome</keyword>
<dbReference type="SUPFAM" id="SSF51735">
    <property type="entry name" value="NAD(P)-binding Rossmann-fold domains"/>
    <property type="match status" value="1"/>
</dbReference>
<proteinExistence type="predicted"/>
<dbReference type="InterPro" id="IPR020843">
    <property type="entry name" value="ER"/>
</dbReference>
<dbReference type="Pfam" id="PF13602">
    <property type="entry name" value="ADH_zinc_N_2"/>
    <property type="match status" value="1"/>
</dbReference>
<feature type="domain" description="Enoyl reductase (ER)" evidence="1">
    <location>
        <begin position="19"/>
        <end position="331"/>
    </location>
</feature>
<dbReference type="Gene3D" id="3.90.180.10">
    <property type="entry name" value="Medium-chain alcohol dehydrogenases, catalytic domain"/>
    <property type="match status" value="1"/>
</dbReference>
<sequence>MSDAVLPRTMTAWAQSRYGGPEEVRAETVELPTPGAGQVLLRVRAVGLNAGDVRVMRGDPRLIRLFFGLRRPRIAVRGMDVAGTVVAVGPGVTGLALGDEVVGELPGGGLAPFALAPSGRLVPRPIAVDAGAAAALPIAGGTAWQALERAGVVAGDRVLVIGASGGVGTFAVQLATDRGAEVWALCGARNRGLVEGLGATRVFDYRRVQPGAPELPAGSFDHVIDVAGTAPLGALQRLVRPGGSVVLVTGDGGSVLGPIPRILRAAVRSIGSRRRLHPLAATAKPDVLATLLQLVADGRVTPVIERTFPLGDARAALAHVDAGHTVGKVVVQPA</sequence>
<dbReference type="Gene3D" id="3.40.50.720">
    <property type="entry name" value="NAD(P)-binding Rossmann-like Domain"/>
    <property type="match status" value="1"/>
</dbReference>
<evidence type="ECO:0000313" key="3">
    <source>
        <dbReference type="Proteomes" id="UP000326838"/>
    </source>
</evidence>
<dbReference type="AlphaFoldDB" id="A0A5N0TBV8"/>
<dbReference type="CDD" id="cd08267">
    <property type="entry name" value="MDR1"/>
    <property type="match status" value="1"/>
</dbReference>
<protein>
    <submittedName>
        <fullName evidence="2">NAD(P)-dependent alcohol dehydrogenase</fullName>
    </submittedName>
</protein>
<dbReference type="SMART" id="SM00829">
    <property type="entry name" value="PKS_ER"/>
    <property type="match status" value="1"/>
</dbReference>
<evidence type="ECO:0000313" key="2">
    <source>
        <dbReference type="EMBL" id="KAA9132231.1"/>
    </source>
</evidence>
<accession>A0A5N0TBV8</accession>
<dbReference type="InterPro" id="IPR052733">
    <property type="entry name" value="Chloroplast_QOR"/>
</dbReference>
<dbReference type="SUPFAM" id="SSF50129">
    <property type="entry name" value="GroES-like"/>
    <property type="match status" value="1"/>
</dbReference>
<reference evidence="3" key="1">
    <citation type="submission" date="2019-09" db="EMBL/GenBank/DDBJ databases">
        <title>Mumia zhuanghuii sp. nov. isolated from the intestinal contents of plateau pika (Ochotona curzoniae) in the Qinghai-Tibet plateau of China.</title>
        <authorList>
            <person name="Tian Z."/>
        </authorList>
    </citation>
    <scope>NUCLEOTIDE SEQUENCE [LARGE SCALE GENOMIC DNA]</scope>
    <source>
        <strain evidence="3">L-033</strain>
    </source>
</reference>
<dbReference type="PANTHER" id="PTHR44013:SF1">
    <property type="entry name" value="ZINC-TYPE ALCOHOL DEHYDROGENASE-LIKE PROTEIN C16A3.02C"/>
    <property type="match status" value="1"/>
</dbReference>
<dbReference type="RefSeq" id="WP_150893943.1">
    <property type="nucleotide sequence ID" value="NZ_VYUY01000015.1"/>
</dbReference>
<gene>
    <name evidence="2" type="ORF">F6B40_11010</name>
</gene>
<dbReference type="EMBL" id="VYUY01000015">
    <property type="protein sequence ID" value="KAA9132231.1"/>
    <property type="molecule type" value="Genomic_DNA"/>
</dbReference>
<dbReference type="Proteomes" id="UP000326838">
    <property type="component" value="Unassembled WGS sequence"/>
</dbReference>
<dbReference type="InterPro" id="IPR013154">
    <property type="entry name" value="ADH-like_N"/>
</dbReference>
<dbReference type="Pfam" id="PF08240">
    <property type="entry name" value="ADH_N"/>
    <property type="match status" value="1"/>
</dbReference>
<evidence type="ECO:0000259" key="1">
    <source>
        <dbReference type="SMART" id="SM00829"/>
    </source>
</evidence>
<dbReference type="InterPro" id="IPR036291">
    <property type="entry name" value="NAD(P)-bd_dom_sf"/>
</dbReference>
<comment type="caution">
    <text evidence="2">The sequence shown here is derived from an EMBL/GenBank/DDBJ whole genome shotgun (WGS) entry which is preliminary data.</text>
</comment>
<dbReference type="GO" id="GO:0016491">
    <property type="term" value="F:oxidoreductase activity"/>
    <property type="evidence" value="ECO:0007669"/>
    <property type="project" value="InterPro"/>
</dbReference>